<accession>A0A3B0MF71</accession>
<dbReference type="Proteomes" id="UP000272908">
    <property type="component" value="Unassembled WGS sequence"/>
</dbReference>
<dbReference type="EMBL" id="UIHC01000135">
    <property type="protein sequence ID" value="SUZ34090.1"/>
    <property type="molecule type" value="Genomic_DNA"/>
</dbReference>
<proteinExistence type="predicted"/>
<organism evidence="2 3">
    <name type="scientific">Roseinatronobacter ekhonensis</name>
    <dbReference type="NCBI Taxonomy" id="254356"/>
    <lineage>
        <taxon>Bacteria</taxon>
        <taxon>Pseudomonadati</taxon>
        <taxon>Pseudomonadota</taxon>
        <taxon>Alphaproteobacteria</taxon>
        <taxon>Rhodobacterales</taxon>
        <taxon>Paracoccaceae</taxon>
        <taxon>Roseinatronobacter</taxon>
    </lineage>
</organism>
<sequence>MSSQKTAWLGPGEKPHEYKPDWIAQGDCAICGHTRDAHHVSTQSAPSSNLLDLETEADNAVR</sequence>
<gene>
    <name evidence="2" type="ORF">ROE7235_03872</name>
</gene>
<evidence type="ECO:0000313" key="3">
    <source>
        <dbReference type="Proteomes" id="UP000272908"/>
    </source>
</evidence>
<protein>
    <submittedName>
        <fullName evidence="2">Uncharacterized protein</fullName>
    </submittedName>
</protein>
<feature type="compositionally biased region" description="Acidic residues" evidence="1">
    <location>
        <begin position="53"/>
        <end position="62"/>
    </location>
</feature>
<feature type="compositionally biased region" description="Polar residues" evidence="1">
    <location>
        <begin position="40"/>
        <end position="50"/>
    </location>
</feature>
<name>A0A3B0MF71_9RHOB</name>
<evidence type="ECO:0000256" key="1">
    <source>
        <dbReference type="SAM" id="MobiDB-lite"/>
    </source>
</evidence>
<dbReference type="AlphaFoldDB" id="A0A3B0MF71"/>
<reference evidence="3" key="1">
    <citation type="submission" date="2018-08" db="EMBL/GenBank/DDBJ databases">
        <authorList>
            <person name="Rodrigo-Torres L."/>
            <person name="Arahal R. D."/>
            <person name="Lucena T."/>
        </authorList>
    </citation>
    <scope>NUCLEOTIDE SEQUENCE [LARGE SCALE GENOMIC DNA]</scope>
    <source>
        <strain evidence="3">CECT 7235</strain>
    </source>
</reference>
<feature type="region of interest" description="Disordered" evidence="1">
    <location>
        <begin position="36"/>
        <end position="62"/>
    </location>
</feature>
<evidence type="ECO:0000313" key="2">
    <source>
        <dbReference type="EMBL" id="SUZ34090.1"/>
    </source>
</evidence>
<keyword evidence="3" id="KW-1185">Reference proteome</keyword>